<name>A0ABM0YJ39_CAMSA</name>
<dbReference type="Gene3D" id="3.60.10.10">
    <property type="entry name" value="Endonuclease/exonuclease/phosphatase"/>
    <property type="match status" value="1"/>
</dbReference>
<dbReference type="PANTHER" id="PTHR33710">
    <property type="entry name" value="BNAC02G09200D PROTEIN"/>
    <property type="match status" value="1"/>
</dbReference>
<evidence type="ECO:0000313" key="3">
    <source>
        <dbReference type="RefSeq" id="XP_010501734.1"/>
    </source>
</evidence>
<dbReference type="InterPro" id="IPR036691">
    <property type="entry name" value="Endo/exonu/phosph_ase_sf"/>
</dbReference>
<sequence>MGITRNLPWFLIGDFNELKGNHEKRGGRLRSASSFIPFNSMIRHYGLLEFPSLGDSLSWRGWRDKKPIRCRLDRALAIEAWHDLFCHSFLEYLEMIASDHKPVLANLEDKIHRCQSGFRFDRRWLDKKGLFGAISAGWDFEANSQPGNFVDTFITCRHAISLWRKAQMPYGRETIEDLKSKLVAAQADDTSLVEEIAALTWQFWEAYQDKEVCWFQKVVVDG</sequence>
<dbReference type="GeneID" id="104779030"/>
<dbReference type="RefSeq" id="XP_010501734.1">
    <property type="nucleotide sequence ID" value="XM_010503432.1"/>
</dbReference>
<accession>A0ABM0YJ39</accession>
<reference evidence="2" key="1">
    <citation type="journal article" date="2014" name="Nat. Commun.">
        <title>The emerging biofuel crop Camelina sativa retains a highly undifferentiated hexaploid genome structure.</title>
        <authorList>
            <person name="Kagale S."/>
            <person name="Koh C."/>
            <person name="Nixon J."/>
            <person name="Bollina V."/>
            <person name="Clarke W.E."/>
            <person name="Tuteja R."/>
            <person name="Spillane C."/>
            <person name="Robinson S.J."/>
            <person name="Links M.G."/>
            <person name="Clarke C."/>
            <person name="Higgins E.E."/>
            <person name="Huebert T."/>
            <person name="Sharpe A.G."/>
            <person name="Parkin I.A."/>
        </authorList>
    </citation>
    <scope>NUCLEOTIDE SEQUENCE [LARGE SCALE GENOMIC DNA]</scope>
    <source>
        <strain evidence="2">cv. DH55</strain>
    </source>
</reference>
<dbReference type="Pfam" id="PF03372">
    <property type="entry name" value="Exo_endo_phos"/>
    <property type="match status" value="1"/>
</dbReference>
<dbReference type="SUPFAM" id="SSF56219">
    <property type="entry name" value="DNase I-like"/>
    <property type="match status" value="1"/>
</dbReference>
<feature type="domain" description="Endonuclease/exonuclease/phosphatase" evidence="1">
    <location>
        <begin position="3"/>
        <end position="100"/>
    </location>
</feature>
<dbReference type="InterPro" id="IPR005135">
    <property type="entry name" value="Endo/exonuclease/phosphatase"/>
</dbReference>
<gene>
    <name evidence="3" type="primary">LOC104779030</name>
</gene>
<organism evidence="2 3">
    <name type="scientific">Camelina sativa</name>
    <name type="common">False flax</name>
    <name type="synonym">Myagrum sativum</name>
    <dbReference type="NCBI Taxonomy" id="90675"/>
    <lineage>
        <taxon>Eukaryota</taxon>
        <taxon>Viridiplantae</taxon>
        <taxon>Streptophyta</taxon>
        <taxon>Embryophyta</taxon>
        <taxon>Tracheophyta</taxon>
        <taxon>Spermatophyta</taxon>
        <taxon>Magnoliopsida</taxon>
        <taxon>eudicotyledons</taxon>
        <taxon>Gunneridae</taxon>
        <taxon>Pentapetalae</taxon>
        <taxon>rosids</taxon>
        <taxon>malvids</taxon>
        <taxon>Brassicales</taxon>
        <taxon>Brassicaceae</taxon>
        <taxon>Camelineae</taxon>
        <taxon>Camelina</taxon>
    </lineage>
</organism>
<reference evidence="3" key="2">
    <citation type="submission" date="2025-08" db="UniProtKB">
        <authorList>
            <consortium name="RefSeq"/>
        </authorList>
    </citation>
    <scope>IDENTIFICATION</scope>
    <source>
        <tissue evidence="3">Leaf</tissue>
    </source>
</reference>
<evidence type="ECO:0000259" key="1">
    <source>
        <dbReference type="Pfam" id="PF03372"/>
    </source>
</evidence>
<dbReference type="PANTHER" id="PTHR33710:SF62">
    <property type="entry name" value="DUF4283 DOMAIN PROTEIN"/>
    <property type="match status" value="1"/>
</dbReference>
<evidence type="ECO:0000313" key="2">
    <source>
        <dbReference type="Proteomes" id="UP000694864"/>
    </source>
</evidence>
<protein>
    <submittedName>
        <fullName evidence="3">Uncharacterized protein LOC104779030</fullName>
    </submittedName>
</protein>
<keyword evidence="2" id="KW-1185">Reference proteome</keyword>
<dbReference type="Proteomes" id="UP000694864">
    <property type="component" value="Chromosome 3"/>
</dbReference>
<proteinExistence type="predicted"/>